<feature type="domain" description="Band 7" evidence="3">
    <location>
        <begin position="68"/>
        <end position="226"/>
    </location>
</feature>
<reference evidence="4" key="1">
    <citation type="submission" date="2020-01" db="EMBL/GenBank/DDBJ databases">
        <authorList>
            <person name="Meier V. D."/>
            <person name="Meier V D."/>
        </authorList>
    </citation>
    <scope>NUCLEOTIDE SEQUENCE</scope>
    <source>
        <strain evidence="4">HLG_WM_MAG_03</strain>
    </source>
</reference>
<dbReference type="GO" id="GO:0008233">
    <property type="term" value="F:peptidase activity"/>
    <property type="evidence" value="ECO:0007669"/>
    <property type="project" value="UniProtKB-KW"/>
</dbReference>
<dbReference type="PANTHER" id="PTHR43327:SF10">
    <property type="entry name" value="STOMATIN-LIKE PROTEIN 2, MITOCHONDRIAL"/>
    <property type="match status" value="1"/>
</dbReference>
<sequence length="336" mass="38255">MEFLYLLLIIFILLSIPVFLYFLDIEHPLRIRVFKGLNSFTNGIRSKYAKIGSSLKAIIVTLGLGKLFALVVVPSEKAWIVDRYGTDRLLEEGIQNFNPLVDKLDAEVDLKEFRVDPDAQNIMTKDNINLNVDMIATAIVIDPMKAIKNVNDFKEELTALVVTSTFSKLSQFKFTEIQEQAESLPTEIKALMEKDCKDRWGIEIKQVKFEGINPPQDIVDAMSQEIIAERTSNAAIKEAQGQHQAQELRADSERILIEKRAEALYKVISDLKTILTDTSDEQLMQFLTSNAYIESMKTLSDSDNSKFVIYPSDVQQPMDKVMNAEYLSQKMQKNNK</sequence>
<dbReference type="InterPro" id="IPR001107">
    <property type="entry name" value="Band_7"/>
</dbReference>
<keyword evidence="2" id="KW-0812">Transmembrane</keyword>
<dbReference type="GO" id="GO:0006508">
    <property type="term" value="P:proteolysis"/>
    <property type="evidence" value="ECO:0007669"/>
    <property type="project" value="UniProtKB-KW"/>
</dbReference>
<evidence type="ECO:0000259" key="3">
    <source>
        <dbReference type="SMART" id="SM00244"/>
    </source>
</evidence>
<evidence type="ECO:0000256" key="2">
    <source>
        <dbReference type="SAM" id="Phobius"/>
    </source>
</evidence>
<name>A0A6S6S9Q6_9BACT</name>
<keyword evidence="2" id="KW-1133">Transmembrane helix</keyword>
<gene>
    <name evidence="4" type="ORF">HELGO_WM35962</name>
</gene>
<feature type="transmembrane region" description="Helical" evidence="2">
    <location>
        <begin position="55"/>
        <end position="73"/>
    </location>
</feature>
<dbReference type="Gene3D" id="3.30.479.30">
    <property type="entry name" value="Band 7 domain"/>
    <property type="match status" value="1"/>
</dbReference>
<comment type="subcellular location">
    <subcellularLocation>
        <location evidence="1">Membrane</location>
        <topology evidence="1">Single-pass membrane protein</topology>
    </subcellularLocation>
</comment>
<organism evidence="4">
    <name type="scientific">uncultured Sulfurovum sp</name>
    <dbReference type="NCBI Taxonomy" id="269237"/>
    <lineage>
        <taxon>Bacteria</taxon>
        <taxon>Pseudomonadati</taxon>
        <taxon>Campylobacterota</taxon>
        <taxon>Epsilonproteobacteria</taxon>
        <taxon>Campylobacterales</taxon>
        <taxon>Sulfurovaceae</taxon>
        <taxon>Sulfurovum</taxon>
        <taxon>environmental samples</taxon>
    </lineage>
</organism>
<accession>A0A6S6S9Q6</accession>
<dbReference type="SUPFAM" id="SSF117892">
    <property type="entry name" value="Band 7/SPFH domain"/>
    <property type="match status" value="1"/>
</dbReference>
<dbReference type="InterPro" id="IPR036013">
    <property type="entry name" value="Band_7/SPFH_dom_sf"/>
</dbReference>
<dbReference type="SMART" id="SM00244">
    <property type="entry name" value="PHB"/>
    <property type="match status" value="1"/>
</dbReference>
<dbReference type="Pfam" id="PF01145">
    <property type="entry name" value="Band_7"/>
    <property type="match status" value="1"/>
</dbReference>
<dbReference type="EMBL" id="CACVAR010000130">
    <property type="protein sequence ID" value="CAA6805113.1"/>
    <property type="molecule type" value="Genomic_DNA"/>
</dbReference>
<dbReference type="PANTHER" id="PTHR43327">
    <property type="entry name" value="STOMATIN-LIKE PROTEIN 2, MITOCHONDRIAL"/>
    <property type="match status" value="1"/>
</dbReference>
<dbReference type="InterPro" id="IPR050710">
    <property type="entry name" value="Band7/mec-2_domain"/>
</dbReference>
<keyword evidence="2" id="KW-0472">Membrane</keyword>
<dbReference type="PRINTS" id="PR00721">
    <property type="entry name" value="STOMATIN"/>
</dbReference>
<evidence type="ECO:0000313" key="4">
    <source>
        <dbReference type="EMBL" id="CAA6805113.1"/>
    </source>
</evidence>
<evidence type="ECO:0000256" key="1">
    <source>
        <dbReference type="ARBA" id="ARBA00004167"/>
    </source>
</evidence>
<proteinExistence type="predicted"/>
<feature type="transmembrane region" description="Helical" evidence="2">
    <location>
        <begin position="6"/>
        <end position="23"/>
    </location>
</feature>
<dbReference type="GO" id="GO:0016020">
    <property type="term" value="C:membrane"/>
    <property type="evidence" value="ECO:0007669"/>
    <property type="project" value="UniProtKB-SubCell"/>
</dbReference>
<keyword evidence="4" id="KW-0645">Protease</keyword>
<dbReference type="AlphaFoldDB" id="A0A6S6S9Q6"/>
<dbReference type="InterPro" id="IPR001972">
    <property type="entry name" value="Stomatin_HflK_fam"/>
</dbReference>
<protein>
    <submittedName>
        <fullName evidence="4">Stomatin/prohibitin-family membrane protease subunit YbbK</fullName>
    </submittedName>
</protein>
<keyword evidence="4" id="KW-0378">Hydrolase</keyword>